<evidence type="ECO:0000256" key="6">
    <source>
        <dbReference type="ARBA" id="ARBA00022723"/>
    </source>
</evidence>
<comment type="catalytic activity">
    <reaction evidence="10">
        <text>L-threonyl-[protein] + FAD = FMN-L-threonyl-[protein] + AMP + H(+)</text>
        <dbReference type="Rhea" id="RHEA:36847"/>
        <dbReference type="Rhea" id="RHEA-COMP:11060"/>
        <dbReference type="Rhea" id="RHEA-COMP:11061"/>
        <dbReference type="ChEBI" id="CHEBI:15378"/>
        <dbReference type="ChEBI" id="CHEBI:30013"/>
        <dbReference type="ChEBI" id="CHEBI:57692"/>
        <dbReference type="ChEBI" id="CHEBI:74257"/>
        <dbReference type="ChEBI" id="CHEBI:456215"/>
        <dbReference type="EC" id="2.7.1.180"/>
    </reaction>
</comment>
<proteinExistence type="predicted"/>
<dbReference type="InterPro" id="IPR003374">
    <property type="entry name" value="ApbE-like_sf"/>
</dbReference>
<keyword evidence="6" id="KW-0479">Metal-binding</keyword>
<dbReference type="OrthoDB" id="9778595at2"/>
<gene>
    <name evidence="11" type="ORF">D0Q02_09595</name>
</gene>
<keyword evidence="12" id="KW-1185">Reference proteome</keyword>
<evidence type="ECO:0000256" key="10">
    <source>
        <dbReference type="ARBA" id="ARBA00048540"/>
    </source>
</evidence>
<keyword evidence="8" id="KW-0460">Magnesium</keyword>
<sequence length="283" mass="30178">MTITTTTPHLHRHTCAVFTCEVTLASHGPPALPFTDVEHRLRDLDRRFSRFRPDSELSRLNAAAGTWHHISDDLHAMLRHALDVAAASTDLVNAAVLPRLHTAGYTHSWATGAPHTPPPAPPAPVPPLHTVLHLRPRAARLAPGHHVDVAALAKGRWADDVITWLGPNSAASIGGDVACRGPGPDGDGWPIALPDGRTLLVRDGGVATSGTGRRRWGTDRHHLIDPRTGHPTTSDITQATVLARTGACADWVATAAVIGGHPAADQLATRTDVHHLWLTGTPR</sequence>
<reference evidence="11 12" key="1">
    <citation type="submission" date="2018-08" db="EMBL/GenBank/DDBJ databases">
        <title>Verrucosispora craniellae sp. nov., isolated from a marine sponge in the South China Sea.</title>
        <authorList>
            <person name="Li L."/>
            <person name="Lin H.W."/>
        </authorList>
    </citation>
    <scope>NUCLEOTIDE SEQUENCE [LARGE SCALE GENOMIC DNA]</scope>
    <source>
        <strain evidence="11 12">LHW63014</strain>
    </source>
</reference>
<evidence type="ECO:0000256" key="3">
    <source>
        <dbReference type="ARBA" id="ARBA00016337"/>
    </source>
</evidence>
<dbReference type="PANTHER" id="PTHR30040:SF2">
    <property type="entry name" value="FAD:PROTEIN FMN TRANSFERASE"/>
    <property type="match status" value="1"/>
</dbReference>
<dbReference type="Proteomes" id="UP000262621">
    <property type="component" value="Unassembled WGS sequence"/>
</dbReference>
<evidence type="ECO:0000313" key="11">
    <source>
        <dbReference type="EMBL" id="RFS46683.1"/>
    </source>
</evidence>
<dbReference type="Gene3D" id="3.10.520.10">
    <property type="entry name" value="ApbE-like domains"/>
    <property type="match status" value="1"/>
</dbReference>
<dbReference type="EC" id="2.7.1.180" evidence="2"/>
<evidence type="ECO:0000256" key="1">
    <source>
        <dbReference type="ARBA" id="ARBA00001946"/>
    </source>
</evidence>
<dbReference type="GO" id="GO:0046872">
    <property type="term" value="F:metal ion binding"/>
    <property type="evidence" value="ECO:0007669"/>
    <property type="project" value="UniProtKB-KW"/>
</dbReference>
<evidence type="ECO:0000256" key="2">
    <source>
        <dbReference type="ARBA" id="ARBA00011955"/>
    </source>
</evidence>
<comment type="caution">
    <text evidence="11">The sequence shown here is derived from an EMBL/GenBank/DDBJ whole genome shotgun (WGS) entry which is preliminary data.</text>
</comment>
<evidence type="ECO:0000256" key="7">
    <source>
        <dbReference type="ARBA" id="ARBA00022827"/>
    </source>
</evidence>
<evidence type="ECO:0000256" key="5">
    <source>
        <dbReference type="ARBA" id="ARBA00022679"/>
    </source>
</evidence>
<dbReference type="AlphaFoldDB" id="A0A372G117"/>
<name>A0A372G117_9ACTN</name>
<dbReference type="Pfam" id="PF02424">
    <property type="entry name" value="ApbE"/>
    <property type="match status" value="1"/>
</dbReference>
<dbReference type="PANTHER" id="PTHR30040">
    <property type="entry name" value="THIAMINE BIOSYNTHESIS LIPOPROTEIN APBE"/>
    <property type="match status" value="1"/>
</dbReference>
<dbReference type="RefSeq" id="WP_117227622.1">
    <property type="nucleotide sequence ID" value="NZ_CP061725.1"/>
</dbReference>
<keyword evidence="5 11" id="KW-0808">Transferase</keyword>
<keyword evidence="4" id="KW-0285">Flavoprotein</keyword>
<keyword evidence="7" id="KW-0274">FAD</keyword>
<accession>A0A372G117</accession>
<dbReference type="InterPro" id="IPR024932">
    <property type="entry name" value="ApbE"/>
</dbReference>
<dbReference type="SUPFAM" id="SSF143631">
    <property type="entry name" value="ApbE-like"/>
    <property type="match status" value="1"/>
</dbReference>
<comment type="cofactor">
    <cofactor evidence="1">
        <name>Mg(2+)</name>
        <dbReference type="ChEBI" id="CHEBI:18420"/>
    </cofactor>
</comment>
<organism evidence="11 12">
    <name type="scientific">Micromonospora craniellae</name>
    <dbReference type="NCBI Taxonomy" id="2294034"/>
    <lineage>
        <taxon>Bacteria</taxon>
        <taxon>Bacillati</taxon>
        <taxon>Actinomycetota</taxon>
        <taxon>Actinomycetes</taxon>
        <taxon>Micromonosporales</taxon>
        <taxon>Micromonosporaceae</taxon>
        <taxon>Micromonospora</taxon>
    </lineage>
</organism>
<dbReference type="EMBL" id="QVFU01000007">
    <property type="protein sequence ID" value="RFS46683.1"/>
    <property type="molecule type" value="Genomic_DNA"/>
</dbReference>
<evidence type="ECO:0000256" key="8">
    <source>
        <dbReference type="ARBA" id="ARBA00022842"/>
    </source>
</evidence>
<evidence type="ECO:0000313" key="12">
    <source>
        <dbReference type="Proteomes" id="UP000262621"/>
    </source>
</evidence>
<evidence type="ECO:0000256" key="4">
    <source>
        <dbReference type="ARBA" id="ARBA00022630"/>
    </source>
</evidence>
<evidence type="ECO:0000256" key="9">
    <source>
        <dbReference type="ARBA" id="ARBA00031306"/>
    </source>
</evidence>
<dbReference type="GO" id="GO:0016740">
    <property type="term" value="F:transferase activity"/>
    <property type="evidence" value="ECO:0007669"/>
    <property type="project" value="UniProtKB-KW"/>
</dbReference>
<protein>
    <recommendedName>
        <fullName evidence="3">FAD:protein FMN transferase</fullName>
        <ecNumber evidence="2">2.7.1.180</ecNumber>
    </recommendedName>
    <alternativeName>
        <fullName evidence="9">Flavin transferase</fullName>
    </alternativeName>
</protein>